<dbReference type="PANTHER" id="PTHR33284">
    <property type="entry name" value="RIBOSOMAL PROTEIN L25/GLN-TRNA SYNTHETASE, ANTI-CODON-BINDING DOMAIN-CONTAINING PROTEIN"/>
    <property type="match status" value="1"/>
</dbReference>
<dbReference type="PANTHER" id="PTHR33284:SF1">
    <property type="entry name" value="RIBOSOMAL PROTEIN L25_GLN-TRNA SYNTHETASE, ANTI-CODON-BINDING DOMAIN-CONTAINING PROTEIN"/>
    <property type="match status" value="1"/>
</dbReference>
<dbReference type="InterPro" id="IPR011035">
    <property type="entry name" value="Ribosomal_bL25/Gln-tRNA_synth"/>
</dbReference>
<dbReference type="InterPro" id="IPR037121">
    <property type="entry name" value="Ribosomal_bL25_C"/>
</dbReference>
<comment type="subunit">
    <text evidence="5">Part of the 50S ribosomal subunit; part of the 5S rRNA/L5/L18/L25 subcomplex. Contacts the 5S rRNA. Binds to the 5S rRNA independently of L5 and L18.</text>
</comment>
<dbReference type="CDD" id="cd00495">
    <property type="entry name" value="Ribosomal_L25_TL5_CTC"/>
    <property type="match status" value="1"/>
</dbReference>
<keyword evidence="4 5" id="KW-0687">Ribonucleoprotein</keyword>
<dbReference type="NCBIfam" id="TIGR00731">
    <property type="entry name" value="bL25_bact_ctc"/>
    <property type="match status" value="1"/>
</dbReference>
<keyword evidence="11" id="KW-1185">Reference proteome</keyword>
<dbReference type="InterPro" id="IPR020056">
    <property type="entry name" value="Rbsml_bL25/Gln-tRNA_synth_N"/>
</dbReference>
<evidence type="ECO:0000313" key="8">
    <source>
        <dbReference type="EMBL" id="MUG64462.1"/>
    </source>
</evidence>
<dbReference type="InterPro" id="IPR020930">
    <property type="entry name" value="Ribosomal_uL5_bac-type"/>
</dbReference>
<comment type="function">
    <text evidence="5">This is one of the proteins that binds to the 5S RNA in the ribosome where it forms part of the central protuberance.</text>
</comment>
<dbReference type="RefSeq" id="WP_095262991.1">
    <property type="nucleotide sequence ID" value="NZ_NPBY01000002.1"/>
</dbReference>
<evidence type="ECO:0000256" key="5">
    <source>
        <dbReference type="HAMAP-Rule" id="MF_01334"/>
    </source>
</evidence>
<protein>
    <recommendedName>
        <fullName evidence="5">Large ribosomal subunit protein bL25</fullName>
    </recommendedName>
    <alternativeName>
        <fullName evidence="5">General stress protein CTC</fullName>
    </alternativeName>
</protein>
<dbReference type="GO" id="GO:0008097">
    <property type="term" value="F:5S rRNA binding"/>
    <property type="evidence" value="ECO:0007669"/>
    <property type="project" value="InterPro"/>
</dbReference>
<evidence type="ECO:0000256" key="3">
    <source>
        <dbReference type="ARBA" id="ARBA00022980"/>
    </source>
</evidence>
<reference evidence="9 10" key="1">
    <citation type="submission" date="2017-07" db="EMBL/GenBank/DDBJ databases">
        <title>Isolation and whole genome analysis of endospore-forming bacteria from heroin.</title>
        <authorList>
            <person name="Kalinowski J."/>
            <person name="Ahrens B."/>
            <person name="Al-Dilaimi A."/>
            <person name="Winkler A."/>
            <person name="Wibberg D."/>
            <person name="Schleenbecker U."/>
            <person name="Ruckert C."/>
            <person name="Wolfel R."/>
            <person name="Grass G."/>
        </authorList>
    </citation>
    <scope>NUCLEOTIDE SEQUENCE [LARGE SCALE GENOMIC DNA]</scope>
    <source>
        <strain evidence="9 10">7537-G1</strain>
    </source>
</reference>
<keyword evidence="3 5" id="KW-0689">Ribosomal protein</keyword>
<feature type="domain" description="Large ribosomal subunit protein bL25 beta" evidence="7">
    <location>
        <begin position="103"/>
        <end position="185"/>
    </location>
</feature>
<dbReference type="EMBL" id="WOAA01000001">
    <property type="protein sequence ID" value="MUG64462.1"/>
    <property type="molecule type" value="Genomic_DNA"/>
</dbReference>
<dbReference type="Gene3D" id="2.40.240.10">
    <property type="entry name" value="Ribosomal Protein L25, Chain P"/>
    <property type="match status" value="1"/>
</dbReference>
<accession>A0A268F506</accession>
<dbReference type="InterPro" id="IPR020057">
    <property type="entry name" value="Ribosomal_bL25_b-dom"/>
</dbReference>
<dbReference type="GO" id="GO:0022625">
    <property type="term" value="C:cytosolic large ribosomal subunit"/>
    <property type="evidence" value="ECO:0007669"/>
    <property type="project" value="TreeGrafter"/>
</dbReference>
<dbReference type="HAMAP" id="MF_01334">
    <property type="entry name" value="Ribosomal_bL25_CTC"/>
    <property type="match status" value="1"/>
</dbReference>
<dbReference type="InterPro" id="IPR001021">
    <property type="entry name" value="Ribosomal_bL25_long"/>
</dbReference>
<keyword evidence="2 5" id="KW-0694">RNA-binding</keyword>
<name>A0A268F506_9BACL</name>
<dbReference type="Proteomes" id="UP000435177">
    <property type="component" value="Unassembled WGS sequence"/>
</dbReference>
<dbReference type="GO" id="GO:0006412">
    <property type="term" value="P:translation"/>
    <property type="evidence" value="ECO:0007669"/>
    <property type="project" value="UniProtKB-UniRule"/>
</dbReference>
<evidence type="ECO:0000256" key="1">
    <source>
        <dbReference type="ARBA" id="ARBA00022730"/>
    </source>
</evidence>
<dbReference type="Gene3D" id="2.170.120.20">
    <property type="entry name" value="Ribosomal protein L25, beta domain"/>
    <property type="match status" value="1"/>
</dbReference>
<evidence type="ECO:0000313" key="10">
    <source>
        <dbReference type="Proteomes" id="UP000215596"/>
    </source>
</evidence>
<dbReference type="SUPFAM" id="SSF50715">
    <property type="entry name" value="Ribosomal protein L25-like"/>
    <property type="match status" value="1"/>
</dbReference>
<dbReference type="AlphaFoldDB" id="A0A268F506"/>
<dbReference type="OrthoDB" id="9790002at2"/>
<gene>
    <name evidence="5" type="primary">rplY</name>
    <name evidence="5" type="synonym">ctc</name>
    <name evidence="9" type="ORF">CHH67_00345</name>
    <name evidence="8" type="ORF">GNP94_00400</name>
</gene>
<dbReference type="Pfam" id="PF01386">
    <property type="entry name" value="Ribosomal_L25p"/>
    <property type="match status" value="1"/>
</dbReference>
<evidence type="ECO:0000259" key="7">
    <source>
        <dbReference type="Pfam" id="PF14693"/>
    </source>
</evidence>
<sequence length="205" mass="21728">MSSKGNNVQLKAELRTEFTRASRRRIREGGGVPAVVYGAQSESIPVAVNLKETSKLFVTGRSEVFHLDVAGKGSVPVLIKDVQKSRGDVAHIDFLRVSMNKPVRVSIPVEYKGTAAGTKTGGILQTQVTEVEVEGLPSDLPTTLEADVSALEVGDKLTVADLHIPEGVTVVASEEEVLVSVIVPRAVSAAEEVAEGEQEIAASEE</sequence>
<feature type="domain" description="Large ribosomal subunit protein bL25 L25" evidence="6">
    <location>
        <begin position="10"/>
        <end position="94"/>
    </location>
</feature>
<evidence type="ECO:0000259" key="6">
    <source>
        <dbReference type="Pfam" id="PF01386"/>
    </source>
</evidence>
<dbReference type="Pfam" id="PF14693">
    <property type="entry name" value="Ribosomal_TL5_C"/>
    <property type="match status" value="1"/>
</dbReference>
<reference evidence="8 11" key="2">
    <citation type="submission" date="2019-11" db="EMBL/GenBank/DDBJ databases">
        <title>Draft genome sequences of five Paenibacillus species of dairy origin.</title>
        <authorList>
            <person name="Olajide A.M."/>
            <person name="Chen S."/>
            <person name="Lapointe G."/>
        </authorList>
    </citation>
    <scope>NUCLEOTIDE SEQUENCE [LARGE SCALE GENOMIC DNA]</scope>
    <source>
        <strain evidence="8 11">3CS1</strain>
    </source>
</reference>
<comment type="caution">
    <text evidence="9">The sequence shown here is derived from an EMBL/GenBank/DDBJ whole genome shotgun (WGS) entry which is preliminary data.</text>
</comment>
<evidence type="ECO:0000313" key="11">
    <source>
        <dbReference type="Proteomes" id="UP000435177"/>
    </source>
</evidence>
<dbReference type="Proteomes" id="UP000215596">
    <property type="component" value="Unassembled WGS sequence"/>
</dbReference>
<dbReference type="InterPro" id="IPR029751">
    <property type="entry name" value="Ribosomal_L25_dom"/>
</dbReference>
<evidence type="ECO:0000313" key="9">
    <source>
        <dbReference type="EMBL" id="PAD80456.1"/>
    </source>
</evidence>
<keyword evidence="1 5" id="KW-0699">rRNA-binding</keyword>
<evidence type="ECO:0000256" key="4">
    <source>
        <dbReference type="ARBA" id="ARBA00023274"/>
    </source>
</evidence>
<organism evidence="9 10">
    <name type="scientific">Paenibacillus campinasensis</name>
    <dbReference type="NCBI Taxonomy" id="66347"/>
    <lineage>
        <taxon>Bacteria</taxon>
        <taxon>Bacillati</taxon>
        <taxon>Bacillota</taxon>
        <taxon>Bacilli</taxon>
        <taxon>Bacillales</taxon>
        <taxon>Paenibacillaceae</taxon>
        <taxon>Paenibacillus</taxon>
    </lineage>
</organism>
<evidence type="ECO:0000256" key="2">
    <source>
        <dbReference type="ARBA" id="ARBA00022884"/>
    </source>
</evidence>
<dbReference type="EMBL" id="NPBY01000002">
    <property type="protein sequence ID" value="PAD80456.1"/>
    <property type="molecule type" value="Genomic_DNA"/>
</dbReference>
<proteinExistence type="inferred from homology"/>
<dbReference type="GO" id="GO:0003735">
    <property type="term" value="F:structural constituent of ribosome"/>
    <property type="evidence" value="ECO:0007669"/>
    <property type="project" value="InterPro"/>
</dbReference>
<comment type="similarity">
    <text evidence="5">Belongs to the bacterial ribosomal protein bL25 family. CTC subfamily.</text>
</comment>